<keyword evidence="2 5" id="KW-0812">Transmembrane</keyword>
<evidence type="ECO:0000256" key="2">
    <source>
        <dbReference type="ARBA" id="ARBA00022692"/>
    </source>
</evidence>
<feature type="domain" description="EamA" evidence="6">
    <location>
        <begin position="158"/>
        <end position="280"/>
    </location>
</feature>
<dbReference type="PANTHER" id="PTHR22911">
    <property type="entry name" value="ACYL-MALONYL CONDENSING ENZYME-RELATED"/>
    <property type="match status" value="1"/>
</dbReference>
<comment type="subcellular location">
    <subcellularLocation>
        <location evidence="1">Membrane</location>
        <topology evidence="1">Multi-pass membrane protein</topology>
    </subcellularLocation>
</comment>
<organism evidence="7 8">
    <name type="scientific">Alcanivorax xiamenensis</name>
    <dbReference type="NCBI Taxonomy" id="1177156"/>
    <lineage>
        <taxon>Bacteria</taxon>
        <taxon>Pseudomonadati</taxon>
        <taxon>Pseudomonadota</taxon>
        <taxon>Gammaproteobacteria</taxon>
        <taxon>Oceanospirillales</taxon>
        <taxon>Alcanivoracaceae</taxon>
        <taxon>Alcanivorax</taxon>
    </lineage>
</organism>
<feature type="transmembrane region" description="Helical" evidence="5">
    <location>
        <begin position="186"/>
        <end position="203"/>
    </location>
</feature>
<keyword evidence="4 5" id="KW-0472">Membrane</keyword>
<feature type="transmembrane region" description="Helical" evidence="5">
    <location>
        <begin position="131"/>
        <end position="149"/>
    </location>
</feature>
<dbReference type="SUPFAM" id="SSF103481">
    <property type="entry name" value="Multidrug resistance efflux transporter EmrE"/>
    <property type="match status" value="2"/>
</dbReference>
<feature type="transmembrane region" description="Helical" evidence="5">
    <location>
        <begin position="79"/>
        <end position="99"/>
    </location>
</feature>
<keyword evidence="3 5" id="KW-1133">Transmembrane helix</keyword>
<evidence type="ECO:0000259" key="6">
    <source>
        <dbReference type="Pfam" id="PF00892"/>
    </source>
</evidence>
<feature type="transmembrane region" description="Helical" evidence="5">
    <location>
        <begin position="245"/>
        <end position="262"/>
    </location>
</feature>
<protein>
    <recommendedName>
        <fullName evidence="6">EamA domain-containing protein</fullName>
    </recommendedName>
</protein>
<evidence type="ECO:0000256" key="4">
    <source>
        <dbReference type="ARBA" id="ARBA00023136"/>
    </source>
</evidence>
<dbReference type="Proteomes" id="UP000771797">
    <property type="component" value="Unassembled WGS sequence"/>
</dbReference>
<dbReference type="PANTHER" id="PTHR22911:SF6">
    <property type="entry name" value="SOLUTE CARRIER FAMILY 35 MEMBER G1"/>
    <property type="match status" value="1"/>
</dbReference>
<evidence type="ECO:0000313" key="7">
    <source>
        <dbReference type="EMBL" id="KAF0806335.1"/>
    </source>
</evidence>
<dbReference type="InterPro" id="IPR037185">
    <property type="entry name" value="EmrE-like"/>
</dbReference>
<name>A0ABQ6YAA3_9GAMM</name>
<proteinExistence type="predicted"/>
<sequence length="288" mass="31176">MGLAGRVNNDQPLKGALLLILGEGLLAIMAALIKHLSDTLSTELIVFARNFVGLLVLMPVLMISGGIRDLGTRHLGLHFIRGFTGVAAMFCFFYAIGHITLAEAVLVKMTVPFFLPLVAWAWLGDRVSLRTWMAIALGFVGVAVILRADQGQVDPVMWVALGGAAIMSVAKVSIRRMAVSEPAHRVVFYFSLFATLLSALLLPSVEQWPNGVEMLWMLGIALFAIAGQFAMTTAYQVARPGQVGVYNYSAVVWAAILGWLFWGEALALSTYLGTLLIIGAGIWNLKSR</sequence>
<reference evidence="7 8" key="1">
    <citation type="submission" date="2012-09" db="EMBL/GenBank/DDBJ databases">
        <title>Genome Sequence of alkane-degrading Bacterium Alcanivorax sp. 6-D-6.</title>
        <authorList>
            <person name="Lai Q."/>
            <person name="Shao Z."/>
        </authorList>
    </citation>
    <scope>NUCLEOTIDE SEQUENCE [LARGE SCALE GENOMIC DNA]</scope>
    <source>
        <strain evidence="7 8">6-D-6</strain>
    </source>
</reference>
<feature type="transmembrane region" description="Helical" evidence="5">
    <location>
        <begin position="12"/>
        <end position="33"/>
    </location>
</feature>
<dbReference type="EMBL" id="AQPF01000009">
    <property type="protein sequence ID" value="KAF0806335.1"/>
    <property type="molecule type" value="Genomic_DNA"/>
</dbReference>
<gene>
    <name evidence="7" type="ORF">A6D6_01670</name>
</gene>
<comment type="caution">
    <text evidence="7">The sequence shown here is derived from an EMBL/GenBank/DDBJ whole genome shotgun (WGS) entry which is preliminary data.</text>
</comment>
<evidence type="ECO:0000256" key="1">
    <source>
        <dbReference type="ARBA" id="ARBA00004141"/>
    </source>
</evidence>
<accession>A0ABQ6YAA3</accession>
<evidence type="ECO:0000256" key="5">
    <source>
        <dbReference type="SAM" id="Phobius"/>
    </source>
</evidence>
<dbReference type="Pfam" id="PF00892">
    <property type="entry name" value="EamA"/>
    <property type="match status" value="2"/>
</dbReference>
<dbReference type="InterPro" id="IPR000620">
    <property type="entry name" value="EamA_dom"/>
</dbReference>
<feature type="domain" description="EamA" evidence="6">
    <location>
        <begin position="14"/>
        <end position="146"/>
    </location>
</feature>
<feature type="transmembrane region" description="Helical" evidence="5">
    <location>
        <begin position="105"/>
        <end position="124"/>
    </location>
</feature>
<keyword evidence="8" id="KW-1185">Reference proteome</keyword>
<feature type="transmembrane region" description="Helical" evidence="5">
    <location>
        <begin position="45"/>
        <end position="67"/>
    </location>
</feature>
<evidence type="ECO:0000313" key="8">
    <source>
        <dbReference type="Proteomes" id="UP000771797"/>
    </source>
</evidence>
<evidence type="ECO:0000256" key="3">
    <source>
        <dbReference type="ARBA" id="ARBA00022989"/>
    </source>
</evidence>
<feature type="transmembrane region" description="Helical" evidence="5">
    <location>
        <begin position="215"/>
        <end position="238"/>
    </location>
</feature>
<feature type="transmembrane region" description="Helical" evidence="5">
    <location>
        <begin position="155"/>
        <end position="174"/>
    </location>
</feature>
<feature type="transmembrane region" description="Helical" evidence="5">
    <location>
        <begin position="268"/>
        <end position="285"/>
    </location>
</feature>